<gene>
    <name evidence="2" type="ORF">SDC9_208681</name>
</gene>
<reference evidence="2" key="1">
    <citation type="submission" date="2019-08" db="EMBL/GenBank/DDBJ databases">
        <authorList>
            <person name="Kucharzyk K."/>
            <person name="Murdoch R.W."/>
            <person name="Higgins S."/>
            <person name="Loffler F."/>
        </authorList>
    </citation>
    <scope>NUCLEOTIDE SEQUENCE</scope>
</reference>
<evidence type="ECO:0000259" key="1">
    <source>
        <dbReference type="Pfam" id="PF04909"/>
    </source>
</evidence>
<dbReference type="GO" id="GO:0016787">
    <property type="term" value="F:hydrolase activity"/>
    <property type="evidence" value="ECO:0007669"/>
    <property type="project" value="InterPro"/>
</dbReference>
<name>A0A645JB95_9ZZZZ</name>
<dbReference type="SUPFAM" id="SSF51556">
    <property type="entry name" value="Metallo-dependent hydrolases"/>
    <property type="match status" value="1"/>
</dbReference>
<feature type="domain" description="Amidohydrolase-related" evidence="1">
    <location>
        <begin position="2"/>
        <end position="91"/>
    </location>
</feature>
<protein>
    <recommendedName>
        <fullName evidence="1">Amidohydrolase-related domain-containing protein</fullName>
    </recommendedName>
</protein>
<proteinExistence type="predicted"/>
<organism evidence="2">
    <name type="scientific">bioreactor metagenome</name>
    <dbReference type="NCBI Taxonomy" id="1076179"/>
    <lineage>
        <taxon>unclassified sequences</taxon>
        <taxon>metagenomes</taxon>
        <taxon>ecological metagenomes</taxon>
    </lineage>
</organism>
<evidence type="ECO:0000313" key="2">
    <source>
        <dbReference type="EMBL" id="MPN60948.1"/>
    </source>
</evidence>
<comment type="caution">
    <text evidence="2">The sequence shown here is derived from an EMBL/GenBank/DDBJ whole genome shotgun (WGS) entry which is preliminary data.</text>
</comment>
<accession>A0A645JB95</accession>
<dbReference type="AlphaFoldDB" id="A0A645JB95"/>
<dbReference type="EMBL" id="VSSQ01136879">
    <property type="protein sequence ID" value="MPN60948.1"/>
    <property type="molecule type" value="Genomic_DNA"/>
</dbReference>
<dbReference type="Pfam" id="PF04909">
    <property type="entry name" value="Amidohydro_2"/>
    <property type="match status" value="1"/>
</dbReference>
<sequence length="99" mass="11439">MAHPSFPWQDEAISVALHKPNVWIDLSGWSPKYFPKQLVQYANTLLKDRVLFGSDFPLITPERWMKDFEVAGFKPEVMPGILKDNAVRLLELDRKRDAA</sequence>
<dbReference type="InterPro" id="IPR032466">
    <property type="entry name" value="Metal_Hydrolase"/>
</dbReference>
<dbReference type="Gene3D" id="3.20.20.140">
    <property type="entry name" value="Metal-dependent hydrolases"/>
    <property type="match status" value="1"/>
</dbReference>
<dbReference type="InterPro" id="IPR006680">
    <property type="entry name" value="Amidohydro-rel"/>
</dbReference>